<evidence type="ECO:0000313" key="1">
    <source>
        <dbReference type="EMBL" id="GAN31742.1"/>
    </source>
</evidence>
<protein>
    <submittedName>
        <fullName evidence="1">Uncharacterized protein</fullName>
    </submittedName>
</protein>
<dbReference type="Proteomes" id="UP000032309">
    <property type="component" value="Unassembled WGS sequence"/>
</dbReference>
<organism evidence="1 2">
    <name type="scientific">Candidatus Brocadia sinica JPN1</name>
    <dbReference type="NCBI Taxonomy" id="1197129"/>
    <lineage>
        <taxon>Bacteria</taxon>
        <taxon>Pseudomonadati</taxon>
        <taxon>Planctomycetota</taxon>
        <taxon>Candidatus Brocadiia</taxon>
        <taxon>Candidatus Brocadiales</taxon>
        <taxon>Candidatus Brocadiaceae</taxon>
        <taxon>Candidatus Brocadia</taxon>
    </lineage>
</organism>
<dbReference type="RefSeq" id="WP_052561601.1">
    <property type="nucleotide sequence ID" value="NZ_BAFN01000001.1"/>
</dbReference>
<name>A0ABQ0JSN9_9BACT</name>
<sequence length="293" mass="33800">MEAGESGDVKIDRNEINSYEIVPMPDCSDNSHRTQGIWYYVTDIKNDVNNPYGQYYPRSENRFAIDCMMNVHTSGLFTGSANQWIYTPCHGPFSLSLEVVGVYGDCVSWGDKKIYVYDWARNANCDSPGFKLIGSLSTMGDYKTSIDDGFGNTQTYIHVINSTRYLPSTQKWINEVYFFNYATPAGSWDLKYSYEYPDYDLLGYTWCDGNYHSWGNSSWAGVMEWSHSTENPLPLKEVAFKDLKRIFNNYIQSLNSSIRAFKQDLIPQGNVNRNYIAWTSYYTWRCDSSLNQD</sequence>
<reference evidence="2" key="1">
    <citation type="journal article" date="2015" name="Genome Announc.">
        <title>Draft Genome Sequence of an Anaerobic Ammonium-Oxidizing Bacterium, "Candidatus Brocadia sinica".</title>
        <authorList>
            <person name="Oshiki M."/>
            <person name="Shinyako-Hata K."/>
            <person name="Satoh H."/>
            <person name="Okabe S."/>
        </authorList>
    </citation>
    <scope>NUCLEOTIDE SEQUENCE [LARGE SCALE GENOMIC DNA]</scope>
    <source>
        <strain evidence="2">JPN1</strain>
    </source>
</reference>
<dbReference type="EMBL" id="BAFN01000001">
    <property type="protein sequence ID" value="GAN31742.1"/>
    <property type="molecule type" value="Genomic_DNA"/>
</dbReference>
<accession>A0ABQ0JSN9</accession>
<comment type="caution">
    <text evidence="1">The sequence shown here is derived from an EMBL/GenBank/DDBJ whole genome shotgun (WGS) entry which is preliminary data.</text>
</comment>
<proteinExistence type="predicted"/>
<keyword evidence="2" id="KW-1185">Reference proteome</keyword>
<gene>
    <name evidence="1" type="ORF">BROSI_A0246</name>
</gene>
<evidence type="ECO:0000313" key="2">
    <source>
        <dbReference type="Proteomes" id="UP000032309"/>
    </source>
</evidence>